<evidence type="ECO:0000256" key="3">
    <source>
        <dbReference type="ARBA" id="ARBA00022553"/>
    </source>
</evidence>
<dbReference type="Proteomes" id="UP000484255">
    <property type="component" value="Unassembled WGS sequence"/>
</dbReference>
<evidence type="ECO:0000313" key="15">
    <source>
        <dbReference type="EMBL" id="NDY91173.1"/>
    </source>
</evidence>
<feature type="transmembrane region" description="Helical" evidence="11">
    <location>
        <begin position="19"/>
        <end position="37"/>
    </location>
</feature>
<dbReference type="Pfam" id="PF00072">
    <property type="entry name" value="Response_reg"/>
    <property type="match status" value="2"/>
</dbReference>
<dbReference type="InterPro" id="IPR011006">
    <property type="entry name" value="CheY-like_superfamily"/>
</dbReference>
<dbReference type="CDD" id="cd16922">
    <property type="entry name" value="HATPase_EvgS-ArcB-TorS-like"/>
    <property type="match status" value="1"/>
</dbReference>
<feature type="domain" description="Histidine kinase" evidence="12">
    <location>
        <begin position="382"/>
        <end position="603"/>
    </location>
</feature>
<keyword evidence="10" id="KW-0175">Coiled coil</keyword>
<dbReference type="PRINTS" id="PR00344">
    <property type="entry name" value="BCTRLSENSOR"/>
</dbReference>
<keyword evidence="11" id="KW-0472">Membrane</keyword>
<evidence type="ECO:0000313" key="16">
    <source>
        <dbReference type="Proteomes" id="UP000484255"/>
    </source>
</evidence>
<dbReference type="SMART" id="SM00388">
    <property type="entry name" value="HisKA"/>
    <property type="match status" value="1"/>
</dbReference>
<feature type="domain" description="PAS" evidence="14">
    <location>
        <begin position="234"/>
        <end position="304"/>
    </location>
</feature>
<comment type="catalytic activity">
    <reaction evidence="1">
        <text>ATP + protein L-histidine = ADP + protein N-phospho-L-histidine.</text>
        <dbReference type="EC" id="2.7.13.3"/>
    </reaction>
</comment>
<keyword evidence="3 9" id="KW-0597">Phosphoprotein</keyword>
<evidence type="ECO:0000256" key="5">
    <source>
        <dbReference type="ARBA" id="ARBA00023012"/>
    </source>
</evidence>
<evidence type="ECO:0000256" key="10">
    <source>
        <dbReference type="SAM" id="Coils"/>
    </source>
</evidence>
<dbReference type="EC" id="2.7.13.3" evidence="2"/>
<dbReference type="CDD" id="cd00130">
    <property type="entry name" value="PAS"/>
    <property type="match status" value="1"/>
</dbReference>
<sequence>MTAGARPRWRAWLQDLPRWSLLTLLAAVLVVGLLAWLHAGQRQAWQEAVQPVRELRQARLDLASGFLHLSLSDRPEAPWRAEQGQALLRQALLALRGSLAAGRAADLGPEFTGLERELDQFGALIHAPAEARETPAGRVALRLGLFTLDQAAIQVDARLTGQLRALERRQAGQFQRALALSLGLLGLVCAGMLLTERARQRTAGDLQRHQAQLEAQVAERTAALSRAMQERADSERFARQLAEGLPGRVVYWDRAGRCVFANAAFCEWAGRPAAELLGQGMETLLGPALAQARQPLLEAALRGEPQAFEREDRQADGELRYSAVRFCPDWREGQVQGVLVLATDVTALRRAEQDQRRLNAELAQALQQARAASQAKSVFLANMSHEIRTPLSAIIGLTYLLQRSLQAPLEQERLARIQDAGHHLLQVLNDILDLSKIEAGKLQLECTDFSLDALLSRTCSLVAERAHAKGLELVLDTDHMPDRLHGDPTRLSQILLNLLSNAVKFTDGGSVVLRAERLAEDAQGGLTVRVEVRDTGIGMNDEQRARVFEDFEQADGSTTRRYGGTGLGLAITRRLVALMGGTLGVDSQPGVGSTFWMQLPLQRGRAGGPDLRRLPALRGRSVLLVDDLPDARAAMADMLRLLGLQVDLASGGGEAVAQALRARDQGHPHDLLLLDWLMPGQDGFDTLRALRAHLAGDLPPAVLVSASDQPDLRERARQAGFADLMHKPVTPSLLHDHLIQVLGTEERALGESPQAAGLEAELRGRHQGARVLVAEDNPVNQEVVGELLRAAGLQVDLADDGAAALRQVTEEDYRLVLMDMQMPGMDGLQASRAIRSLPGRVALPIIAMTANVFGEDRQACREAGMDDHLGKPLEPAALYRCLLRWLPGRLAGQQG</sequence>
<comment type="function">
    <text evidence="7">Member of the two-component regulatory system BvgS/BvgA. Phosphorylates BvgA via a four-step phosphorelay in response to environmental signals.</text>
</comment>
<dbReference type="SUPFAM" id="SSF52172">
    <property type="entry name" value="CheY-like"/>
    <property type="match status" value="2"/>
</dbReference>
<dbReference type="FunFam" id="3.30.565.10:FF:000010">
    <property type="entry name" value="Sensor histidine kinase RcsC"/>
    <property type="match status" value="1"/>
</dbReference>
<dbReference type="Pfam" id="PF02518">
    <property type="entry name" value="HATPase_c"/>
    <property type="match status" value="1"/>
</dbReference>
<keyword evidence="4" id="KW-0732">Signal</keyword>
<dbReference type="InterPro" id="IPR013656">
    <property type="entry name" value="PAS_4"/>
</dbReference>
<dbReference type="InterPro" id="IPR036890">
    <property type="entry name" value="HATPase_C_sf"/>
</dbReference>
<evidence type="ECO:0000259" key="12">
    <source>
        <dbReference type="PROSITE" id="PS50109"/>
    </source>
</evidence>
<dbReference type="Pfam" id="PF00512">
    <property type="entry name" value="HisKA"/>
    <property type="match status" value="1"/>
</dbReference>
<dbReference type="PROSITE" id="PS50112">
    <property type="entry name" value="PAS"/>
    <property type="match status" value="1"/>
</dbReference>
<feature type="domain" description="Response regulatory" evidence="13">
    <location>
        <begin position="770"/>
        <end position="886"/>
    </location>
</feature>
<dbReference type="InterPro" id="IPR001789">
    <property type="entry name" value="Sig_transdc_resp-reg_receiver"/>
</dbReference>
<dbReference type="SMART" id="SM00387">
    <property type="entry name" value="HATPase_c"/>
    <property type="match status" value="1"/>
</dbReference>
<accession>A0A7C9PGB0</accession>
<dbReference type="Gene3D" id="1.10.287.130">
    <property type="match status" value="1"/>
</dbReference>
<dbReference type="PANTHER" id="PTHR45339:SF1">
    <property type="entry name" value="HYBRID SIGNAL TRANSDUCTION HISTIDINE KINASE J"/>
    <property type="match status" value="1"/>
</dbReference>
<dbReference type="GO" id="GO:0000155">
    <property type="term" value="F:phosphorelay sensor kinase activity"/>
    <property type="evidence" value="ECO:0007669"/>
    <property type="project" value="InterPro"/>
</dbReference>
<evidence type="ECO:0000256" key="4">
    <source>
        <dbReference type="ARBA" id="ARBA00022729"/>
    </source>
</evidence>
<dbReference type="RefSeq" id="WP_163457023.1">
    <property type="nucleotide sequence ID" value="NZ_JAAGOH010000007.1"/>
</dbReference>
<dbReference type="SUPFAM" id="SSF47384">
    <property type="entry name" value="Homodimeric domain of signal transducing histidine kinase"/>
    <property type="match status" value="1"/>
</dbReference>
<reference evidence="15 16" key="1">
    <citation type="submission" date="2020-02" db="EMBL/GenBank/DDBJ databases">
        <title>Ideonella bacterium strain TBM-1.</title>
        <authorList>
            <person name="Chen W.-M."/>
        </authorList>
    </citation>
    <scope>NUCLEOTIDE SEQUENCE [LARGE SCALE GENOMIC DNA]</scope>
    <source>
        <strain evidence="15 16">TBM-1</strain>
    </source>
</reference>
<dbReference type="Gene3D" id="3.30.450.20">
    <property type="entry name" value="PAS domain"/>
    <property type="match status" value="1"/>
</dbReference>
<dbReference type="Pfam" id="PF08448">
    <property type="entry name" value="PAS_4"/>
    <property type="match status" value="1"/>
</dbReference>
<keyword evidence="11" id="KW-1133">Transmembrane helix</keyword>
<dbReference type="InterPro" id="IPR035965">
    <property type="entry name" value="PAS-like_dom_sf"/>
</dbReference>
<dbReference type="Gene3D" id="3.30.565.10">
    <property type="entry name" value="Histidine kinase-like ATPase, C-terminal domain"/>
    <property type="match status" value="1"/>
</dbReference>
<evidence type="ECO:0000256" key="8">
    <source>
        <dbReference type="ARBA" id="ARBA00070152"/>
    </source>
</evidence>
<evidence type="ECO:0000256" key="6">
    <source>
        <dbReference type="ARBA" id="ARBA00023026"/>
    </source>
</evidence>
<dbReference type="PANTHER" id="PTHR45339">
    <property type="entry name" value="HYBRID SIGNAL TRANSDUCTION HISTIDINE KINASE J"/>
    <property type="match status" value="1"/>
</dbReference>
<organism evidence="15 16">
    <name type="scientific">Ideonella livida</name>
    <dbReference type="NCBI Taxonomy" id="2707176"/>
    <lineage>
        <taxon>Bacteria</taxon>
        <taxon>Pseudomonadati</taxon>
        <taxon>Pseudomonadota</taxon>
        <taxon>Betaproteobacteria</taxon>
        <taxon>Burkholderiales</taxon>
        <taxon>Sphaerotilaceae</taxon>
        <taxon>Ideonella</taxon>
    </lineage>
</organism>
<keyword evidence="16" id="KW-1185">Reference proteome</keyword>
<keyword evidence="6" id="KW-0843">Virulence</keyword>
<evidence type="ECO:0000256" key="7">
    <source>
        <dbReference type="ARBA" id="ARBA00058004"/>
    </source>
</evidence>
<dbReference type="CDD" id="cd17546">
    <property type="entry name" value="REC_hyHK_CKI1_RcsC-like"/>
    <property type="match status" value="2"/>
</dbReference>
<comment type="caution">
    <text evidence="15">The sequence shown here is derived from an EMBL/GenBank/DDBJ whole genome shotgun (WGS) entry which is preliminary data.</text>
</comment>
<evidence type="ECO:0000256" key="2">
    <source>
        <dbReference type="ARBA" id="ARBA00012438"/>
    </source>
</evidence>
<dbReference type="InterPro" id="IPR005467">
    <property type="entry name" value="His_kinase_dom"/>
</dbReference>
<dbReference type="SMART" id="SM00448">
    <property type="entry name" value="REC"/>
    <property type="match status" value="2"/>
</dbReference>
<dbReference type="InterPro" id="IPR000014">
    <property type="entry name" value="PAS"/>
</dbReference>
<gene>
    <name evidence="15" type="ORF">G3A44_08195</name>
</gene>
<proteinExistence type="predicted"/>
<keyword evidence="11" id="KW-0812">Transmembrane</keyword>
<dbReference type="PROSITE" id="PS50110">
    <property type="entry name" value="RESPONSE_REGULATORY"/>
    <property type="match status" value="2"/>
</dbReference>
<feature type="modified residue" description="4-aspartylphosphate" evidence="9">
    <location>
        <position position="819"/>
    </location>
</feature>
<dbReference type="SMART" id="SM00091">
    <property type="entry name" value="PAS"/>
    <property type="match status" value="1"/>
</dbReference>
<evidence type="ECO:0000259" key="13">
    <source>
        <dbReference type="PROSITE" id="PS50110"/>
    </source>
</evidence>
<feature type="coiled-coil region" evidence="10">
    <location>
        <begin position="348"/>
        <end position="375"/>
    </location>
</feature>
<dbReference type="AlphaFoldDB" id="A0A7C9PGB0"/>
<feature type="modified residue" description="4-aspartylphosphate" evidence="9">
    <location>
        <position position="675"/>
    </location>
</feature>
<dbReference type="EMBL" id="JAAGOH010000007">
    <property type="protein sequence ID" value="NDY91173.1"/>
    <property type="molecule type" value="Genomic_DNA"/>
</dbReference>
<evidence type="ECO:0000256" key="9">
    <source>
        <dbReference type="PROSITE-ProRule" id="PRU00169"/>
    </source>
</evidence>
<feature type="domain" description="Response regulatory" evidence="13">
    <location>
        <begin position="621"/>
        <end position="742"/>
    </location>
</feature>
<evidence type="ECO:0000259" key="14">
    <source>
        <dbReference type="PROSITE" id="PS50112"/>
    </source>
</evidence>
<dbReference type="InterPro" id="IPR003594">
    <property type="entry name" value="HATPase_dom"/>
</dbReference>
<dbReference type="InterPro" id="IPR036097">
    <property type="entry name" value="HisK_dim/P_sf"/>
</dbReference>
<dbReference type="CDD" id="cd00082">
    <property type="entry name" value="HisKA"/>
    <property type="match status" value="1"/>
</dbReference>
<dbReference type="PROSITE" id="PS50109">
    <property type="entry name" value="HIS_KIN"/>
    <property type="match status" value="1"/>
</dbReference>
<evidence type="ECO:0000256" key="1">
    <source>
        <dbReference type="ARBA" id="ARBA00000085"/>
    </source>
</evidence>
<dbReference type="InterPro" id="IPR004358">
    <property type="entry name" value="Sig_transdc_His_kin-like_C"/>
</dbReference>
<dbReference type="InterPro" id="IPR003661">
    <property type="entry name" value="HisK_dim/P_dom"/>
</dbReference>
<dbReference type="NCBIfam" id="TIGR00229">
    <property type="entry name" value="sensory_box"/>
    <property type="match status" value="1"/>
</dbReference>
<dbReference type="SUPFAM" id="SSF55785">
    <property type="entry name" value="PYP-like sensor domain (PAS domain)"/>
    <property type="match status" value="1"/>
</dbReference>
<name>A0A7C9PGB0_9BURK</name>
<dbReference type="SUPFAM" id="SSF55874">
    <property type="entry name" value="ATPase domain of HSP90 chaperone/DNA topoisomerase II/histidine kinase"/>
    <property type="match status" value="1"/>
</dbReference>
<evidence type="ECO:0000256" key="11">
    <source>
        <dbReference type="SAM" id="Phobius"/>
    </source>
</evidence>
<dbReference type="Gene3D" id="3.40.50.2300">
    <property type="match status" value="2"/>
</dbReference>
<keyword evidence="5" id="KW-0902">Two-component regulatory system</keyword>
<protein>
    <recommendedName>
        <fullName evidence="8">Virulence sensor protein BvgS</fullName>
        <ecNumber evidence="2">2.7.13.3</ecNumber>
    </recommendedName>
</protein>